<feature type="chain" id="PRO_5017557761" description="Tetratricopeptide repeat protein" evidence="1">
    <location>
        <begin position="21"/>
        <end position="217"/>
    </location>
</feature>
<dbReference type="AlphaFoldDB" id="A0A3B7MJ65"/>
<dbReference type="OrthoDB" id="1150971at2"/>
<keyword evidence="3" id="KW-1185">Reference proteome</keyword>
<dbReference type="Gene3D" id="1.25.40.10">
    <property type="entry name" value="Tetratricopeptide repeat domain"/>
    <property type="match status" value="1"/>
</dbReference>
<protein>
    <recommendedName>
        <fullName evidence="4">Tetratricopeptide repeat protein</fullName>
    </recommendedName>
</protein>
<dbReference type="InterPro" id="IPR011990">
    <property type="entry name" value="TPR-like_helical_dom_sf"/>
</dbReference>
<dbReference type="EMBL" id="CP032157">
    <property type="protein sequence ID" value="AXY73333.1"/>
    <property type="molecule type" value="Genomic_DNA"/>
</dbReference>
<keyword evidence="1" id="KW-0732">Signal</keyword>
<proteinExistence type="predicted"/>
<evidence type="ECO:0000313" key="3">
    <source>
        <dbReference type="Proteomes" id="UP000263900"/>
    </source>
</evidence>
<name>A0A3B7MJ65_9BACT</name>
<evidence type="ECO:0000256" key="1">
    <source>
        <dbReference type="SAM" id="SignalP"/>
    </source>
</evidence>
<dbReference type="RefSeq" id="WP_119049171.1">
    <property type="nucleotide sequence ID" value="NZ_CP032157.1"/>
</dbReference>
<feature type="signal peptide" evidence="1">
    <location>
        <begin position="1"/>
        <end position="20"/>
    </location>
</feature>
<sequence length="217" mass="24072">MKKAILMMMTASLLITASRAQNTQDQQLQANVAKLDKATAVKEYRQLATDFAAVAAQQPTNWLAWYYAAYCNAKTGWLYQDDGDKIEPFANLAEEQAKKALSLLDTASKKKELSEVYCVLSMAERARVFINPMTYGRKHGPAASQYIQRAIAANPSNGRAIYLEGWEKNATPKMWGGDKKKAKELLEQALQQLNAQGNAGTSPHWGKPDVESLLKTL</sequence>
<organism evidence="2 3">
    <name type="scientific">Paraflavitalea soli</name>
    <dbReference type="NCBI Taxonomy" id="2315862"/>
    <lineage>
        <taxon>Bacteria</taxon>
        <taxon>Pseudomonadati</taxon>
        <taxon>Bacteroidota</taxon>
        <taxon>Chitinophagia</taxon>
        <taxon>Chitinophagales</taxon>
        <taxon>Chitinophagaceae</taxon>
        <taxon>Paraflavitalea</taxon>
    </lineage>
</organism>
<dbReference type="Proteomes" id="UP000263900">
    <property type="component" value="Chromosome"/>
</dbReference>
<evidence type="ECO:0000313" key="2">
    <source>
        <dbReference type="EMBL" id="AXY73333.1"/>
    </source>
</evidence>
<reference evidence="2 3" key="1">
    <citation type="submission" date="2018-09" db="EMBL/GenBank/DDBJ databases">
        <title>Genome sequencing of strain 6GH32-13.</title>
        <authorList>
            <person name="Weon H.-Y."/>
            <person name="Heo J."/>
            <person name="Kwon S.-W."/>
        </authorList>
    </citation>
    <scope>NUCLEOTIDE SEQUENCE [LARGE SCALE GENOMIC DNA]</scope>
    <source>
        <strain evidence="2 3">5GH32-13</strain>
    </source>
</reference>
<evidence type="ECO:0008006" key="4">
    <source>
        <dbReference type="Google" id="ProtNLM"/>
    </source>
</evidence>
<gene>
    <name evidence="2" type="ORF">D3H65_04770</name>
</gene>
<accession>A0A3B7MJ65</accession>
<dbReference type="KEGG" id="pseg:D3H65_04770"/>